<dbReference type="Pfam" id="PF01370">
    <property type="entry name" value="Epimerase"/>
    <property type="match status" value="1"/>
</dbReference>
<keyword evidence="3" id="KW-1185">Reference proteome</keyword>
<evidence type="ECO:0000313" key="3">
    <source>
        <dbReference type="Proteomes" id="UP001219605"/>
    </source>
</evidence>
<evidence type="ECO:0000259" key="1">
    <source>
        <dbReference type="Pfam" id="PF01370"/>
    </source>
</evidence>
<dbReference type="InterPro" id="IPR001509">
    <property type="entry name" value="Epimerase_deHydtase"/>
</dbReference>
<dbReference type="Proteomes" id="UP001219605">
    <property type="component" value="Chromosome"/>
</dbReference>
<dbReference type="InterPro" id="IPR036291">
    <property type="entry name" value="NAD(P)-bd_dom_sf"/>
</dbReference>
<proteinExistence type="predicted"/>
<organism evidence="2 3">
    <name type="scientific">Micromonospora cathayae</name>
    <dbReference type="NCBI Taxonomy" id="3028804"/>
    <lineage>
        <taxon>Bacteria</taxon>
        <taxon>Bacillati</taxon>
        <taxon>Actinomycetota</taxon>
        <taxon>Actinomycetes</taxon>
        <taxon>Micromonosporales</taxon>
        <taxon>Micromonosporaceae</taxon>
        <taxon>Micromonospora</taxon>
    </lineage>
</organism>
<sequence>MATHVIVGAGPVGTATARLLADRGDRVLLVSRRGRGPAHPAIERIAADATDADRLTALTGSATALYNCANPAYHRWPTDWPPIASALTTAAARTGAVLVTAGNLYGYGPVDGPMTERTPERPNSTKGAVRVRMWAEASAAHRAGRLRATEVRASDFLGAGAHSVANNLVLPRAATGRPVVVPADPDAPHSWTYVGDLARTLVAVADDERAWGRIWHAPSPPPVSVRRLAEITASRAGARPPRIIRLPRAALTLGGLVNREVRELREIAYQFYRPFVLDSTETTAALGVTCTPLDEAIDATLDLLPARAG</sequence>
<evidence type="ECO:0000313" key="2">
    <source>
        <dbReference type="EMBL" id="WDZ86849.1"/>
    </source>
</evidence>
<reference evidence="2 3" key="1">
    <citation type="submission" date="2023-02" db="EMBL/GenBank/DDBJ databases">
        <authorList>
            <person name="Mo P."/>
        </authorList>
    </citation>
    <scope>NUCLEOTIDE SEQUENCE [LARGE SCALE GENOMIC DNA]</scope>
    <source>
        <strain evidence="2 3">HUAS 3</strain>
    </source>
</reference>
<dbReference type="EMBL" id="CP118615">
    <property type="protein sequence ID" value="WDZ86849.1"/>
    <property type="molecule type" value="Genomic_DNA"/>
</dbReference>
<protein>
    <submittedName>
        <fullName evidence="2">NAD-dependent epimerase/dehydratase family protein</fullName>
    </submittedName>
</protein>
<accession>A0ABY7ZY95</accession>
<feature type="domain" description="NAD-dependent epimerase/dehydratase" evidence="1">
    <location>
        <begin position="6"/>
        <end position="207"/>
    </location>
</feature>
<gene>
    <name evidence="2" type="ORF">PVK37_10845</name>
</gene>
<name>A0ABY7ZY95_9ACTN</name>
<dbReference type="SUPFAM" id="SSF51735">
    <property type="entry name" value="NAD(P)-binding Rossmann-fold domains"/>
    <property type="match status" value="1"/>
</dbReference>
<dbReference type="RefSeq" id="WP_275033715.1">
    <property type="nucleotide sequence ID" value="NZ_CP118615.1"/>
</dbReference>
<dbReference type="Gene3D" id="3.40.50.720">
    <property type="entry name" value="NAD(P)-binding Rossmann-like Domain"/>
    <property type="match status" value="1"/>
</dbReference>